<feature type="transmembrane region" description="Helical" evidence="2">
    <location>
        <begin position="52"/>
        <end position="75"/>
    </location>
</feature>
<accession>A0A2V1HPF6</accession>
<evidence type="ECO:0000313" key="4">
    <source>
        <dbReference type="Proteomes" id="UP000244893"/>
    </source>
</evidence>
<evidence type="ECO:0000256" key="1">
    <source>
        <dbReference type="SAM" id="MobiDB-lite"/>
    </source>
</evidence>
<dbReference type="RefSeq" id="WP_116756724.1">
    <property type="nucleotide sequence ID" value="NZ_JBHUEX010000001.1"/>
</dbReference>
<dbReference type="EMBL" id="QEOP01000002">
    <property type="protein sequence ID" value="PVZ94211.1"/>
    <property type="molecule type" value="Genomic_DNA"/>
</dbReference>
<feature type="transmembrane region" description="Helical" evidence="2">
    <location>
        <begin position="96"/>
        <end position="117"/>
    </location>
</feature>
<organism evidence="3 4">
    <name type="scientific">Amnibacterium flavum</name>
    <dbReference type="NCBI Taxonomy" id="2173173"/>
    <lineage>
        <taxon>Bacteria</taxon>
        <taxon>Bacillati</taxon>
        <taxon>Actinomycetota</taxon>
        <taxon>Actinomycetes</taxon>
        <taxon>Micrococcales</taxon>
        <taxon>Microbacteriaceae</taxon>
        <taxon>Amnibacterium</taxon>
    </lineage>
</organism>
<feature type="transmembrane region" description="Helical" evidence="2">
    <location>
        <begin position="27"/>
        <end position="46"/>
    </location>
</feature>
<gene>
    <name evidence="3" type="ORF">DDQ50_10735</name>
</gene>
<dbReference type="OrthoDB" id="4715924at2"/>
<feature type="region of interest" description="Disordered" evidence="1">
    <location>
        <begin position="178"/>
        <end position="201"/>
    </location>
</feature>
<protein>
    <submittedName>
        <fullName evidence="3">Uncharacterized protein</fullName>
    </submittedName>
</protein>
<keyword evidence="2" id="KW-0472">Membrane</keyword>
<reference evidence="3 4" key="1">
    <citation type="submission" date="2018-05" db="EMBL/GenBank/DDBJ databases">
        <title>Amnibacterium sp. M8JJ-5, whole genome shotgun sequence.</title>
        <authorList>
            <person name="Tuo L."/>
        </authorList>
    </citation>
    <scope>NUCLEOTIDE SEQUENCE [LARGE SCALE GENOMIC DNA]</scope>
    <source>
        <strain evidence="3 4">M8JJ-5</strain>
    </source>
</reference>
<keyword evidence="4" id="KW-1185">Reference proteome</keyword>
<feature type="transmembrane region" description="Helical" evidence="2">
    <location>
        <begin position="262"/>
        <end position="281"/>
    </location>
</feature>
<proteinExistence type="predicted"/>
<evidence type="ECO:0000256" key="2">
    <source>
        <dbReference type="SAM" id="Phobius"/>
    </source>
</evidence>
<keyword evidence="2" id="KW-1133">Transmembrane helix</keyword>
<keyword evidence="2" id="KW-0812">Transmembrane</keyword>
<evidence type="ECO:0000313" key="3">
    <source>
        <dbReference type="EMBL" id="PVZ94211.1"/>
    </source>
</evidence>
<dbReference type="Proteomes" id="UP000244893">
    <property type="component" value="Unassembled WGS sequence"/>
</dbReference>
<feature type="transmembrane region" description="Helical" evidence="2">
    <location>
        <begin position="220"/>
        <end position="242"/>
    </location>
</feature>
<comment type="caution">
    <text evidence="3">The sequence shown here is derived from an EMBL/GenBank/DDBJ whole genome shotgun (WGS) entry which is preliminary data.</text>
</comment>
<name>A0A2V1HPF6_9MICO</name>
<sequence length="285" mass="28818">MIASFLILTVGAVDLVAPVARPAIRRVSTAIVLVALSAVAVCGLGIDFSAVLAIVVVAVAWLLLMPWQVGTSVAGRARDARSSRSGERAAPRRPRIWPVSILVVAVVLAMLVGPNFESGPAPLVAAYGSALAGAPDLVAGVSFSAMFAAAAIVIFLTQSANAIVRNALGPASPPLPLADSAPVKAKGRRGRPTDSVEPAGEIDTPSVLKGGRLIGPLERILIVVLAFSGMATVIAAVIAAKGIVRFPEISSDRGAGSKAEQFLVGTLTSCALAAAAALYLYGTAG</sequence>
<dbReference type="AlphaFoldDB" id="A0A2V1HPF6"/>
<feature type="transmembrane region" description="Helical" evidence="2">
    <location>
        <begin position="137"/>
        <end position="156"/>
    </location>
</feature>